<evidence type="ECO:0000313" key="2">
    <source>
        <dbReference type="Proteomes" id="UP000762676"/>
    </source>
</evidence>
<proteinExistence type="predicted"/>
<protein>
    <recommendedName>
        <fullName evidence="3">Reverse transcriptase domain-containing protein</fullName>
    </recommendedName>
</protein>
<evidence type="ECO:0000313" key="1">
    <source>
        <dbReference type="EMBL" id="GFR95444.1"/>
    </source>
</evidence>
<organism evidence="1 2">
    <name type="scientific">Elysia marginata</name>
    <dbReference type="NCBI Taxonomy" id="1093978"/>
    <lineage>
        <taxon>Eukaryota</taxon>
        <taxon>Metazoa</taxon>
        <taxon>Spiralia</taxon>
        <taxon>Lophotrochozoa</taxon>
        <taxon>Mollusca</taxon>
        <taxon>Gastropoda</taxon>
        <taxon>Heterobranchia</taxon>
        <taxon>Euthyneura</taxon>
        <taxon>Panpulmonata</taxon>
        <taxon>Sacoglossa</taxon>
        <taxon>Placobranchoidea</taxon>
        <taxon>Plakobranchidae</taxon>
        <taxon>Elysia</taxon>
    </lineage>
</organism>
<dbReference type="AlphaFoldDB" id="A0AAV4HCL9"/>
<comment type="caution">
    <text evidence="1">The sequence shown here is derived from an EMBL/GenBank/DDBJ whole genome shotgun (WGS) entry which is preliminary data.</text>
</comment>
<sequence length="158" mass="18016">MCYFYPSITEELLHRSLLFASNYVDVSKDEIDIITHAKRTTLYKNGQPWCKTGSNFDLTMKSFDGAETCELVGLYLLSHLQHLDIKVGLYRDDGLAVTNKSPQQTEKIKKKMCAIFRDNGLNITIQANQKIVDFLDVTFNLHTLTQDYTSPIKSLTTV</sequence>
<accession>A0AAV4HCL9</accession>
<keyword evidence="2" id="KW-1185">Reference proteome</keyword>
<gene>
    <name evidence="1" type="ORF">ElyMa_000944300</name>
</gene>
<evidence type="ECO:0008006" key="3">
    <source>
        <dbReference type="Google" id="ProtNLM"/>
    </source>
</evidence>
<dbReference type="Proteomes" id="UP000762676">
    <property type="component" value="Unassembled WGS sequence"/>
</dbReference>
<reference evidence="1 2" key="1">
    <citation type="journal article" date="2021" name="Elife">
        <title>Chloroplast acquisition without the gene transfer in kleptoplastic sea slugs, Plakobranchus ocellatus.</title>
        <authorList>
            <person name="Maeda T."/>
            <person name="Takahashi S."/>
            <person name="Yoshida T."/>
            <person name="Shimamura S."/>
            <person name="Takaki Y."/>
            <person name="Nagai Y."/>
            <person name="Toyoda A."/>
            <person name="Suzuki Y."/>
            <person name="Arimoto A."/>
            <person name="Ishii H."/>
            <person name="Satoh N."/>
            <person name="Nishiyama T."/>
            <person name="Hasebe M."/>
            <person name="Maruyama T."/>
            <person name="Minagawa J."/>
            <person name="Obokata J."/>
            <person name="Shigenobu S."/>
        </authorList>
    </citation>
    <scope>NUCLEOTIDE SEQUENCE [LARGE SCALE GENOMIC DNA]</scope>
</reference>
<dbReference type="EMBL" id="BMAT01001916">
    <property type="protein sequence ID" value="GFR95444.1"/>
    <property type="molecule type" value="Genomic_DNA"/>
</dbReference>
<name>A0AAV4HCL9_9GAST</name>